<protein>
    <submittedName>
        <fullName evidence="2">Uncharacterized protein</fullName>
    </submittedName>
</protein>
<keyword evidence="1" id="KW-0413">Isomerase</keyword>
<dbReference type="SUPFAM" id="SSF51351">
    <property type="entry name" value="Triosephosphate isomerase (TIM)"/>
    <property type="match status" value="1"/>
</dbReference>
<evidence type="ECO:0000313" key="2">
    <source>
        <dbReference type="EMBL" id="OGM63832.1"/>
    </source>
</evidence>
<evidence type="ECO:0000313" key="3">
    <source>
        <dbReference type="Proteomes" id="UP000176725"/>
    </source>
</evidence>
<dbReference type="NCBIfam" id="NF003302">
    <property type="entry name" value="PRK04302.1"/>
    <property type="match status" value="1"/>
</dbReference>
<dbReference type="Gene3D" id="3.20.20.70">
    <property type="entry name" value="Aldolase class I"/>
    <property type="match status" value="1"/>
</dbReference>
<evidence type="ECO:0000256" key="1">
    <source>
        <dbReference type="ARBA" id="ARBA00023235"/>
    </source>
</evidence>
<accession>A0A1F8BIG9</accession>
<dbReference type="Proteomes" id="UP000176725">
    <property type="component" value="Unassembled WGS sequence"/>
</dbReference>
<dbReference type="InterPro" id="IPR035990">
    <property type="entry name" value="TIM_sf"/>
</dbReference>
<name>A0A1F8BIG9_9BACT</name>
<dbReference type="GO" id="GO:0004807">
    <property type="term" value="F:triose-phosphate isomerase activity"/>
    <property type="evidence" value="ECO:0007669"/>
    <property type="project" value="InterPro"/>
</dbReference>
<gene>
    <name evidence="2" type="ORF">A2893_02545</name>
</gene>
<reference evidence="2 3" key="1">
    <citation type="journal article" date="2016" name="Nat. Commun.">
        <title>Thousands of microbial genomes shed light on interconnected biogeochemical processes in an aquifer system.</title>
        <authorList>
            <person name="Anantharaman K."/>
            <person name="Brown C.T."/>
            <person name="Hug L.A."/>
            <person name="Sharon I."/>
            <person name="Castelle C.J."/>
            <person name="Probst A.J."/>
            <person name="Thomas B.C."/>
            <person name="Singh A."/>
            <person name="Wilkins M.J."/>
            <person name="Karaoz U."/>
            <person name="Brodie E.L."/>
            <person name="Williams K.H."/>
            <person name="Hubbard S.S."/>
            <person name="Banfield J.F."/>
        </authorList>
    </citation>
    <scope>NUCLEOTIDE SEQUENCE [LARGE SCALE GENOMIC DNA]</scope>
</reference>
<proteinExistence type="predicted"/>
<organism evidence="2 3">
    <name type="scientific">Candidatus Woesebacteria bacterium RIFCSPLOWO2_01_FULL_39_25</name>
    <dbReference type="NCBI Taxonomy" id="1802521"/>
    <lineage>
        <taxon>Bacteria</taxon>
        <taxon>Candidatus Woeseibacteriota</taxon>
    </lineage>
</organism>
<dbReference type="PROSITE" id="PS51440">
    <property type="entry name" value="TIM_2"/>
    <property type="match status" value="1"/>
</dbReference>
<dbReference type="InterPro" id="IPR000652">
    <property type="entry name" value="Triosephosphate_isomerase"/>
</dbReference>
<dbReference type="InterPro" id="IPR013785">
    <property type="entry name" value="Aldolase_TIM"/>
</dbReference>
<dbReference type="Pfam" id="PF00121">
    <property type="entry name" value="TIM"/>
    <property type="match status" value="1"/>
</dbReference>
<dbReference type="AlphaFoldDB" id="A0A1F8BIG9"/>
<sequence>MIFVNFKTYEQGTGVAALELVRILEEIAHETQVKIIPVIQSGDVKEVIQISKLEIWVQHIDPYEFGAHTGAVLPEAVLEDGAIGTFLNHSEYKFKNFEDLRRANQRALEVGLKTLIFAGDLRELERVIELRPTYVSYEPPELVGSKTTSVSETKPEIIAKAVAKTREKELPLVVGAGIKSAKDVKKSLELGAVGVAVASDIVTAKDPRKEILDLVEGFK</sequence>
<dbReference type="STRING" id="1802521.A2893_02545"/>
<comment type="caution">
    <text evidence="2">The sequence shown here is derived from an EMBL/GenBank/DDBJ whole genome shotgun (WGS) entry which is preliminary data.</text>
</comment>
<dbReference type="EMBL" id="MGHH01000015">
    <property type="protein sequence ID" value="OGM63832.1"/>
    <property type="molecule type" value="Genomic_DNA"/>
</dbReference>